<evidence type="ECO:0000313" key="2">
    <source>
        <dbReference type="EMBL" id="GAA2444587.1"/>
    </source>
</evidence>
<dbReference type="PANTHER" id="PTHR19879:SF9">
    <property type="entry name" value="TRANSCRIPTION INITIATION FACTOR TFIID SUBUNIT 5"/>
    <property type="match status" value="1"/>
</dbReference>
<dbReference type="Proteomes" id="UP001501231">
    <property type="component" value="Unassembled WGS sequence"/>
</dbReference>
<dbReference type="SUPFAM" id="SSF50969">
    <property type="entry name" value="YVTN repeat-like/Quinoprotein amine dehydrogenase"/>
    <property type="match status" value="1"/>
</dbReference>
<comment type="caution">
    <text evidence="2">The sequence shown here is derived from an EMBL/GenBank/DDBJ whole genome shotgun (WGS) entry which is preliminary data.</text>
</comment>
<dbReference type="EMBL" id="BAAARW010000028">
    <property type="protein sequence ID" value="GAA2444587.1"/>
    <property type="molecule type" value="Genomic_DNA"/>
</dbReference>
<reference evidence="2 3" key="1">
    <citation type="journal article" date="2019" name="Int. J. Syst. Evol. Microbiol.">
        <title>The Global Catalogue of Microorganisms (GCM) 10K type strain sequencing project: providing services to taxonomists for standard genome sequencing and annotation.</title>
        <authorList>
            <consortium name="The Broad Institute Genomics Platform"/>
            <consortium name="The Broad Institute Genome Sequencing Center for Infectious Disease"/>
            <person name="Wu L."/>
            <person name="Ma J."/>
        </authorList>
    </citation>
    <scope>NUCLEOTIDE SEQUENCE [LARGE SCALE GENOMIC DNA]</scope>
    <source>
        <strain evidence="2 3">JCM 3325</strain>
    </source>
</reference>
<protein>
    <recommendedName>
        <fullName evidence="4">WD40 repeat domain-containing protein</fullName>
    </recommendedName>
</protein>
<sequence>MKIIDIAVPDPGAGPEAFEEALRAADWSAFDPGRDLEPLRAALAGLERAHGVTAAHRYATGRILERGALLRHPDVHRVEVTAQALSPSGRYLAVGDFGGDDYEAGATLQIWEVTTGRCVNVIDGIVGGIGWPGYGETLEWSADETRLAVVYMSSNVGVWDPFGDDVEPIATVRLTYSGRPDPFALSPDGLRAYVVDEDSPTAASIVSLADGRVQRGDAEPIPVQDEEDGGEEDEDEEGNGFVLTRPVWSRDGARLYGNLHDGQVCSIDVASGRVAWLAEGAWNSRWPSAEWSRDETVVAYHADRRLIIADALTGRPVAELTGYRDVSFQYLYMSWGARLAVVVPESGDSDRPRVGIVDRTGEHLYDLDLAVRLPAYDLDVRSWAWEPDGDRAACLTAEGRIEIWSLGRERGERLRAFDAPEKASGVLWGADGVLVALGTKALRFLRADTGEVIGDFTLLRQARAPRPLELEGEDLGEEFGYSMEPEPNPTFALDDETWAVAFPPGLVIAPSGRDDELAAALAWSVDRRYAWPVHWGELEVVPDASAAERMADSLQDELLGEFLDPFHDRTLPEPGPQAWPPPNTATVDDLFQAFLQAVVEYANDRNPWSGEVLHEAALIRARRGEPEGANRLIEACPEHRRARLAAEAALLLAGSAGLPDDARSLISRYAADIGRIWGEPARVAAAVGGAYAALGDDERADPWFERARAALRKSECSWDHRLPVVWALLECGREDEAQALLDEGTGDPGHVVGVPFVGYALRKGRPDLAERILGPARNWFGDWRVVELLRRHGQTRLMHEWAERNNLAIQEPLGPGAEALAQGYEKLARTPPAKRKSPTVGLILHAAVYGHISAILDLLPGVPMPSPGGIMSSDRPYAAFSALRIVTTGIDAETW</sequence>
<evidence type="ECO:0008006" key="4">
    <source>
        <dbReference type="Google" id="ProtNLM"/>
    </source>
</evidence>
<keyword evidence="3" id="KW-1185">Reference proteome</keyword>
<dbReference type="PANTHER" id="PTHR19879">
    <property type="entry name" value="TRANSCRIPTION INITIATION FACTOR TFIID"/>
    <property type="match status" value="1"/>
</dbReference>
<feature type="compositionally biased region" description="Acidic residues" evidence="1">
    <location>
        <begin position="224"/>
        <end position="238"/>
    </location>
</feature>
<organism evidence="2 3">
    <name type="scientific">Actinomadura vinacea</name>
    <dbReference type="NCBI Taxonomy" id="115336"/>
    <lineage>
        <taxon>Bacteria</taxon>
        <taxon>Bacillati</taxon>
        <taxon>Actinomycetota</taxon>
        <taxon>Actinomycetes</taxon>
        <taxon>Streptosporangiales</taxon>
        <taxon>Thermomonosporaceae</taxon>
        <taxon>Actinomadura</taxon>
    </lineage>
</organism>
<dbReference type="RefSeq" id="WP_344595101.1">
    <property type="nucleotide sequence ID" value="NZ_BAAARW010000028.1"/>
</dbReference>
<accession>A0ABN3K0B9</accession>
<name>A0ABN3K0B9_9ACTN</name>
<dbReference type="InterPro" id="IPR015943">
    <property type="entry name" value="WD40/YVTN_repeat-like_dom_sf"/>
</dbReference>
<dbReference type="Gene3D" id="2.130.10.10">
    <property type="entry name" value="YVTN repeat-like/Quinoprotein amine dehydrogenase"/>
    <property type="match status" value="2"/>
</dbReference>
<evidence type="ECO:0000313" key="3">
    <source>
        <dbReference type="Proteomes" id="UP001501231"/>
    </source>
</evidence>
<dbReference type="InterPro" id="IPR011044">
    <property type="entry name" value="Quino_amine_DH_bsu"/>
</dbReference>
<evidence type="ECO:0000256" key="1">
    <source>
        <dbReference type="SAM" id="MobiDB-lite"/>
    </source>
</evidence>
<gene>
    <name evidence="2" type="ORF">GCM10010191_71600</name>
</gene>
<feature type="region of interest" description="Disordered" evidence="1">
    <location>
        <begin position="216"/>
        <end position="239"/>
    </location>
</feature>
<proteinExistence type="predicted"/>